<dbReference type="Proteomes" id="UP000193077">
    <property type="component" value="Unassembled WGS sequence"/>
</dbReference>
<evidence type="ECO:0000313" key="3">
    <source>
        <dbReference type="Proteomes" id="UP000193077"/>
    </source>
</evidence>
<gene>
    <name evidence="2" type="ORF">TRL7639_04401</name>
</gene>
<dbReference type="OrthoDB" id="648213at2"/>
<dbReference type="Pfam" id="PF08808">
    <property type="entry name" value="RES"/>
    <property type="match status" value="1"/>
</dbReference>
<organism evidence="2 3">
    <name type="scientific">Falsiruegeria litorea R37</name>
    <dbReference type="NCBI Taxonomy" id="1200284"/>
    <lineage>
        <taxon>Bacteria</taxon>
        <taxon>Pseudomonadati</taxon>
        <taxon>Pseudomonadota</taxon>
        <taxon>Alphaproteobacteria</taxon>
        <taxon>Rhodobacterales</taxon>
        <taxon>Roseobacteraceae</taxon>
        <taxon>Falsiruegeria</taxon>
    </lineage>
</organism>
<dbReference type="EMBL" id="FWFO01000008">
    <property type="protein sequence ID" value="SLN73305.1"/>
    <property type="molecule type" value="Genomic_DNA"/>
</dbReference>
<protein>
    <submittedName>
        <fullName evidence="2">RES domain protein</fullName>
    </submittedName>
</protein>
<dbReference type="InterPro" id="IPR014914">
    <property type="entry name" value="RES_dom"/>
</dbReference>
<accession>A0A1Y5TV03</accession>
<evidence type="ECO:0000259" key="1">
    <source>
        <dbReference type="Pfam" id="PF08808"/>
    </source>
</evidence>
<sequence>MQHKGPLFRAHNPYWSWDPVSGEGARMNGGRFNPIGTPAIYMSETVLTTIREASPLGRPMEPLTICEYQVDCGPVFDATNPALLAAHGITFGQLQCPNWMGEMLSGRVPASHTVADQLIANGFAGLRVQSFARGATPRDVNVVFWRWGDTPPEMIRVIDSDGRLPGPPV</sequence>
<reference evidence="2 3" key="1">
    <citation type="submission" date="2017-03" db="EMBL/GenBank/DDBJ databases">
        <authorList>
            <person name="Afonso C.L."/>
            <person name="Miller P.J."/>
            <person name="Scott M.A."/>
            <person name="Spackman E."/>
            <person name="Goraichik I."/>
            <person name="Dimitrov K.M."/>
            <person name="Suarez D.L."/>
            <person name="Swayne D.E."/>
        </authorList>
    </citation>
    <scope>NUCLEOTIDE SEQUENCE [LARGE SCALE GENOMIC DNA]</scope>
    <source>
        <strain evidence="2 3">CECT 7639</strain>
    </source>
</reference>
<proteinExistence type="predicted"/>
<feature type="domain" description="RES" evidence="1">
    <location>
        <begin position="6"/>
        <end position="161"/>
    </location>
</feature>
<evidence type="ECO:0000313" key="2">
    <source>
        <dbReference type="EMBL" id="SLN73305.1"/>
    </source>
</evidence>
<dbReference type="AlphaFoldDB" id="A0A1Y5TV03"/>
<keyword evidence="3" id="KW-1185">Reference proteome</keyword>
<name>A0A1Y5TV03_9RHOB</name>
<dbReference type="RefSeq" id="WP_085798044.1">
    <property type="nucleotide sequence ID" value="NZ_FWFO01000008.1"/>
</dbReference>